<evidence type="ECO:0000256" key="2">
    <source>
        <dbReference type="SAM" id="Phobius"/>
    </source>
</evidence>
<dbReference type="Proteomes" id="UP001215231">
    <property type="component" value="Chromosome"/>
</dbReference>
<dbReference type="RefSeq" id="WP_274050191.1">
    <property type="nucleotide sequence ID" value="NZ_CP059693.1"/>
</dbReference>
<evidence type="ECO:0000256" key="1">
    <source>
        <dbReference type="SAM" id="MobiDB-lite"/>
    </source>
</evidence>
<keyword evidence="2" id="KW-0472">Membrane</keyword>
<reference evidence="3 4" key="1">
    <citation type="journal article" date="2022" name="Mar. Drugs">
        <title>Bioassay-Guided Fractionation Leads to the Detection of Cholic Acid Generated by the Rare Thalassomonas sp.</title>
        <authorList>
            <person name="Pheiffer F."/>
            <person name="Schneider Y.K."/>
            <person name="Hansen E.H."/>
            <person name="Andersen J.H."/>
            <person name="Isaksson J."/>
            <person name="Busche T."/>
            <person name="R C."/>
            <person name="Kalinowski J."/>
            <person name="Zyl L.V."/>
            <person name="Trindade M."/>
        </authorList>
    </citation>
    <scope>NUCLEOTIDE SEQUENCE [LARGE SCALE GENOMIC DNA]</scope>
    <source>
        <strain evidence="3 4">A5K-61T</strain>
    </source>
</reference>
<dbReference type="EMBL" id="CP059693">
    <property type="protein sequence ID" value="WDE10173.1"/>
    <property type="molecule type" value="Genomic_DNA"/>
</dbReference>
<feature type="region of interest" description="Disordered" evidence="1">
    <location>
        <begin position="1"/>
        <end position="45"/>
    </location>
</feature>
<accession>A0ABY7V988</accession>
<organism evidence="3 4">
    <name type="scientific">Thalassomonas haliotis</name>
    <dbReference type="NCBI Taxonomy" id="485448"/>
    <lineage>
        <taxon>Bacteria</taxon>
        <taxon>Pseudomonadati</taxon>
        <taxon>Pseudomonadota</taxon>
        <taxon>Gammaproteobacteria</taxon>
        <taxon>Alteromonadales</taxon>
        <taxon>Colwelliaceae</taxon>
        <taxon>Thalassomonas</taxon>
    </lineage>
</organism>
<protein>
    <recommendedName>
        <fullName evidence="5">TMhelix containing protein</fullName>
    </recommendedName>
</protein>
<evidence type="ECO:0000313" key="3">
    <source>
        <dbReference type="EMBL" id="WDE10173.1"/>
    </source>
</evidence>
<feature type="compositionally biased region" description="Polar residues" evidence="1">
    <location>
        <begin position="35"/>
        <end position="44"/>
    </location>
</feature>
<proteinExistence type="predicted"/>
<feature type="transmembrane region" description="Helical" evidence="2">
    <location>
        <begin position="123"/>
        <end position="141"/>
    </location>
</feature>
<keyword evidence="2" id="KW-1133">Transmembrane helix</keyword>
<evidence type="ECO:0000313" key="4">
    <source>
        <dbReference type="Proteomes" id="UP001215231"/>
    </source>
</evidence>
<gene>
    <name evidence="3" type="ORF">H3N35_18060</name>
</gene>
<feature type="transmembrane region" description="Helical" evidence="2">
    <location>
        <begin position="78"/>
        <end position="98"/>
    </location>
</feature>
<keyword evidence="2" id="KW-0812">Transmembrane</keyword>
<sequence length="148" mass="16051">MANNAQRAEDKAQQTSAQSSPNKGFSLPALGNNIPPDSSQNPLTSLRKIAKDKDIDPEVRQWLFDYAVTRFTNRRKMAYLALLTIIGIVIFLGFAAVYDGMSECVVAKTCNGILASVKAVDSVLIWVVGFLASIVAAYYGVSSFRPSS</sequence>
<name>A0ABY7V988_9GAMM</name>
<evidence type="ECO:0008006" key="5">
    <source>
        <dbReference type="Google" id="ProtNLM"/>
    </source>
</evidence>
<feature type="compositionally biased region" description="Polar residues" evidence="1">
    <location>
        <begin position="13"/>
        <end position="23"/>
    </location>
</feature>
<keyword evidence="4" id="KW-1185">Reference proteome</keyword>